<evidence type="ECO:0000313" key="1">
    <source>
        <dbReference type="EMBL" id="RKK28961.1"/>
    </source>
</evidence>
<proteinExistence type="predicted"/>
<name>A0A3L6P6L0_FUSOX</name>
<accession>A0A3L6P6L0</accession>
<organism evidence="1">
    <name type="scientific">Fusarium oxysporum f. sp. cepae</name>
    <dbReference type="NCBI Taxonomy" id="396571"/>
    <lineage>
        <taxon>Eukaryota</taxon>
        <taxon>Fungi</taxon>
        <taxon>Dikarya</taxon>
        <taxon>Ascomycota</taxon>
        <taxon>Pezizomycotina</taxon>
        <taxon>Sordariomycetes</taxon>
        <taxon>Hypocreomycetidae</taxon>
        <taxon>Hypocreales</taxon>
        <taxon>Nectriaceae</taxon>
        <taxon>Fusarium</taxon>
        <taxon>Fusarium oxysporum species complex</taxon>
    </lineage>
</organism>
<sequence>MQRSFAATTTAAEINFNAPVTININIYKSGKGGKRSSYKSIKE</sequence>
<dbReference type="Proteomes" id="UP000270866">
    <property type="component" value="Chromosome 1"/>
</dbReference>
<gene>
    <name evidence="1" type="ORF">BFJ65_g902</name>
</gene>
<reference evidence="1" key="1">
    <citation type="journal article" date="2018" name="Sci. Rep.">
        <title>Characterisation of pathogen-specific regions and novel effector candidates in Fusarium oxysporum f. sp. cepae.</title>
        <authorList>
            <person name="Armitage A.D."/>
            <person name="Taylor A."/>
            <person name="Sobczyk M.K."/>
            <person name="Baxter L."/>
            <person name="Greenfield B.P."/>
            <person name="Bates H.J."/>
            <person name="Wilson F."/>
            <person name="Jackson A.C."/>
            <person name="Ott S."/>
            <person name="Harrison R.J."/>
            <person name="Clarkson J.P."/>
        </authorList>
    </citation>
    <scope>NUCLEOTIDE SEQUENCE [LARGE SCALE GENOMIC DNA]</scope>
    <source>
        <strain evidence="1">FoC_Fus2</strain>
    </source>
</reference>
<dbReference type="AlphaFoldDB" id="A0A3L6P6L0"/>
<dbReference type="EMBL" id="MRCU01000001">
    <property type="protein sequence ID" value="RKK28961.1"/>
    <property type="molecule type" value="Genomic_DNA"/>
</dbReference>
<protein>
    <submittedName>
        <fullName evidence="1">Uncharacterized protein</fullName>
    </submittedName>
</protein>
<comment type="caution">
    <text evidence="1">The sequence shown here is derived from an EMBL/GenBank/DDBJ whole genome shotgun (WGS) entry which is preliminary data.</text>
</comment>